<accession>A0A8J6ABK0</accession>
<dbReference type="AlphaFoldDB" id="A0A8J6ABK0"/>
<feature type="signal peptide" evidence="6">
    <location>
        <begin position="1"/>
        <end position="21"/>
    </location>
</feature>
<feature type="disulfide bond" evidence="5">
    <location>
        <begin position="52"/>
        <end position="116"/>
    </location>
</feature>
<sequence length="361" mass="37908">MHGRCLLPALAFLLSAVLVSAQDSKQLRLVDGGHRCAGRVEILHQGSWGTICDDLWDLRDAHVVCRQLGCGEALNATVAAHFGKGSGPIWLDELQCTGKESQVWKCPSLGWGKHYCGHTKDAGVICSGFVRLAGGAGPCSGQVEVHSGGDWTPVSDGSFTSATAQVICAELGCSKALSVQRNVPFRESSGRVWPEEFRCEGQEPGLWFCPRAPCPGGTCRHRGAVHLVCSAYTEVRLLNDDAGGSQCEGQVQLKISGHWSALCASPWSVANAHVVCRQLGCGVALATPEGAPSRGGAEQVWTARFHCSGAESSLGSCPVTALGAPACGLGDTASVSCSGERGHLQQGRVLRAGAGNWFRFT</sequence>
<evidence type="ECO:0000256" key="4">
    <source>
        <dbReference type="ARBA" id="ARBA00023180"/>
    </source>
</evidence>
<gene>
    <name evidence="8" type="ORF">J0S82_020225</name>
</gene>
<feature type="domain" description="SRCR" evidence="7">
    <location>
        <begin position="235"/>
        <end position="338"/>
    </location>
</feature>
<keyword evidence="2" id="KW-0677">Repeat</keyword>
<evidence type="ECO:0000256" key="1">
    <source>
        <dbReference type="ARBA" id="ARBA00022729"/>
    </source>
</evidence>
<dbReference type="SMART" id="SM00202">
    <property type="entry name" value="SR"/>
    <property type="match status" value="3"/>
</dbReference>
<evidence type="ECO:0000256" key="5">
    <source>
        <dbReference type="PROSITE-ProRule" id="PRU00196"/>
    </source>
</evidence>
<feature type="disulfide bond" evidence="5">
    <location>
        <begin position="96"/>
        <end position="106"/>
    </location>
</feature>
<evidence type="ECO:0000256" key="3">
    <source>
        <dbReference type="ARBA" id="ARBA00023157"/>
    </source>
</evidence>
<dbReference type="PROSITE" id="PS50287">
    <property type="entry name" value="SRCR_2"/>
    <property type="match status" value="3"/>
</dbReference>
<protein>
    <submittedName>
        <fullName evidence="8">Antigen WC1.1</fullName>
    </submittedName>
</protein>
<name>A0A8J6ABK0_GALPY</name>
<evidence type="ECO:0000259" key="7">
    <source>
        <dbReference type="PROSITE" id="PS50287"/>
    </source>
</evidence>
<feature type="disulfide bond" evidence="5">
    <location>
        <begin position="168"/>
        <end position="229"/>
    </location>
</feature>
<reference evidence="8" key="1">
    <citation type="journal article" date="2021" name="Evol. Appl.">
        <title>The genome of the Pyrenean desman and the effects of bottlenecks and inbreeding on the genomic landscape of an endangered species.</title>
        <authorList>
            <person name="Escoda L."/>
            <person name="Castresana J."/>
        </authorList>
    </citation>
    <scope>NUCLEOTIDE SEQUENCE</scope>
    <source>
        <strain evidence="8">IBE-C5619</strain>
    </source>
</reference>
<feature type="disulfide bond" evidence="5">
    <location>
        <begin position="263"/>
        <end position="327"/>
    </location>
</feature>
<dbReference type="PANTHER" id="PTHR19331">
    <property type="entry name" value="SCAVENGER RECEPTOR DOMAIN-CONTAINING"/>
    <property type="match status" value="1"/>
</dbReference>
<dbReference type="Proteomes" id="UP000700334">
    <property type="component" value="Unassembled WGS sequence"/>
</dbReference>
<dbReference type="GO" id="GO:0009897">
    <property type="term" value="C:external side of plasma membrane"/>
    <property type="evidence" value="ECO:0007669"/>
    <property type="project" value="TreeGrafter"/>
</dbReference>
<feature type="disulfide bond" evidence="5">
    <location>
        <begin position="199"/>
        <end position="209"/>
    </location>
</feature>
<dbReference type="InterPro" id="IPR036772">
    <property type="entry name" value="SRCR-like_dom_sf"/>
</dbReference>
<dbReference type="FunFam" id="3.10.250.10:FF:000009">
    <property type="entry name" value="WC1"/>
    <property type="match status" value="1"/>
</dbReference>
<feature type="domain" description="SRCR" evidence="7">
    <location>
        <begin position="130"/>
        <end position="230"/>
    </location>
</feature>
<keyword evidence="1 6" id="KW-0732">Signal</keyword>
<keyword evidence="9" id="KW-1185">Reference proteome</keyword>
<comment type="caution">
    <text evidence="5">Lacks conserved residue(s) required for the propagation of feature annotation.</text>
</comment>
<feature type="disulfide bond" evidence="5">
    <location>
        <begin position="307"/>
        <end position="317"/>
    </location>
</feature>
<feature type="disulfide bond" evidence="5">
    <location>
        <begin position="276"/>
        <end position="337"/>
    </location>
</feature>
<dbReference type="PRINTS" id="PR00258">
    <property type="entry name" value="SPERACTRCPTR"/>
</dbReference>
<feature type="domain" description="SRCR" evidence="7">
    <location>
        <begin position="27"/>
        <end position="127"/>
    </location>
</feature>
<keyword evidence="4" id="KW-0325">Glycoprotein</keyword>
<keyword evidence="3 5" id="KW-1015">Disulfide bond</keyword>
<feature type="disulfide bond" evidence="5">
    <location>
        <begin position="65"/>
        <end position="126"/>
    </location>
</feature>
<evidence type="ECO:0000313" key="9">
    <source>
        <dbReference type="Proteomes" id="UP000700334"/>
    </source>
</evidence>
<dbReference type="PROSITE" id="PS00420">
    <property type="entry name" value="SRCR_1"/>
    <property type="match status" value="1"/>
</dbReference>
<evidence type="ECO:0000256" key="2">
    <source>
        <dbReference type="ARBA" id="ARBA00022737"/>
    </source>
</evidence>
<dbReference type="EMBL" id="JAGFMF010012039">
    <property type="protein sequence ID" value="KAG8508339.1"/>
    <property type="molecule type" value="Genomic_DNA"/>
</dbReference>
<dbReference type="Pfam" id="PF00530">
    <property type="entry name" value="SRCR"/>
    <property type="match status" value="3"/>
</dbReference>
<dbReference type="InterPro" id="IPR001190">
    <property type="entry name" value="SRCR"/>
</dbReference>
<dbReference type="Gene3D" id="3.10.250.10">
    <property type="entry name" value="SRCR-like domain"/>
    <property type="match status" value="3"/>
</dbReference>
<dbReference type="OrthoDB" id="536948at2759"/>
<comment type="caution">
    <text evidence="8">The sequence shown here is derived from an EMBL/GenBank/DDBJ whole genome shotgun (WGS) entry which is preliminary data.</text>
</comment>
<evidence type="ECO:0000313" key="8">
    <source>
        <dbReference type="EMBL" id="KAG8508339.1"/>
    </source>
</evidence>
<dbReference type="PANTHER" id="PTHR19331:SF468">
    <property type="entry name" value="SCAVENGER RECEPTOR CYSTEINE-RICH TYPE 1 PROTEIN M160"/>
    <property type="match status" value="1"/>
</dbReference>
<organism evidence="8 9">
    <name type="scientific">Galemys pyrenaicus</name>
    <name type="common">Iberian desman</name>
    <name type="synonym">Pyrenean desman</name>
    <dbReference type="NCBI Taxonomy" id="202257"/>
    <lineage>
        <taxon>Eukaryota</taxon>
        <taxon>Metazoa</taxon>
        <taxon>Chordata</taxon>
        <taxon>Craniata</taxon>
        <taxon>Vertebrata</taxon>
        <taxon>Euteleostomi</taxon>
        <taxon>Mammalia</taxon>
        <taxon>Eutheria</taxon>
        <taxon>Laurasiatheria</taxon>
        <taxon>Eulipotyphla</taxon>
        <taxon>Talpidae</taxon>
        <taxon>Galemys</taxon>
    </lineage>
</organism>
<evidence type="ECO:0000256" key="6">
    <source>
        <dbReference type="SAM" id="SignalP"/>
    </source>
</evidence>
<dbReference type="SUPFAM" id="SSF56487">
    <property type="entry name" value="SRCR-like"/>
    <property type="match status" value="3"/>
</dbReference>
<feature type="chain" id="PRO_5035305132" evidence="6">
    <location>
        <begin position="22"/>
        <end position="361"/>
    </location>
</feature>
<proteinExistence type="predicted"/>
<dbReference type="FunFam" id="3.10.250.10:FF:000004">
    <property type="entry name" value="Scavenger receptor cysteine-rich type 1 protein M130"/>
    <property type="match status" value="2"/>
</dbReference>